<dbReference type="PROSITE" id="PS51257">
    <property type="entry name" value="PROKAR_LIPOPROTEIN"/>
    <property type="match status" value="1"/>
</dbReference>
<name>A0A1D6N1W0_MAIZE</name>
<proteinExistence type="predicted"/>
<organism evidence="1">
    <name type="scientific">Zea mays</name>
    <name type="common">Maize</name>
    <dbReference type="NCBI Taxonomy" id="4577"/>
    <lineage>
        <taxon>Eukaryota</taxon>
        <taxon>Viridiplantae</taxon>
        <taxon>Streptophyta</taxon>
        <taxon>Embryophyta</taxon>
        <taxon>Tracheophyta</taxon>
        <taxon>Spermatophyta</taxon>
        <taxon>Magnoliopsida</taxon>
        <taxon>Liliopsida</taxon>
        <taxon>Poales</taxon>
        <taxon>Poaceae</taxon>
        <taxon>PACMAD clade</taxon>
        <taxon>Panicoideae</taxon>
        <taxon>Andropogonodae</taxon>
        <taxon>Andropogoneae</taxon>
        <taxon>Tripsacinae</taxon>
        <taxon>Zea</taxon>
    </lineage>
</organism>
<evidence type="ECO:0000313" key="1">
    <source>
        <dbReference type="EMBL" id="ONM34709.1"/>
    </source>
</evidence>
<gene>
    <name evidence="1" type="ORF">ZEAMMB73_Zm00001d042158</name>
</gene>
<accession>A0A1D6N1W0</accession>
<reference evidence="1" key="1">
    <citation type="submission" date="2015-12" db="EMBL/GenBank/DDBJ databases">
        <title>Update maize B73 reference genome by single molecule sequencing technologies.</title>
        <authorList>
            <consortium name="Maize Genome Sequencing Project"/>
            <person name="Ware D."/>
        </authorList>
    </citation>
    <scope>NUCLEOTIDE SEQUENCE [LARGE SCALE GENOMIC DNA]</scope>
    <source>
        <tissue evidence="1">Seedling</tissue>
    </source>
</reference>
<dbReference type="AlphaFoldDB" id="A0A1D6N1W0"/>
<protein>
    <submittedName>
        <fullName evidence="1">Uncharacterized protein</fullName>
    </submittedName>
</protein>
<sequence length="176" mass="18751">MSSLQRLPSGRAAACWAGAGCSCRPAVPALLECWTLGEAESRRRQRRRGQTVSSLHCPVIQSPPASAAVGARSRTADQPAASPPRGQRRPPDRSLETGEPAARAEVSCCRLAAVGSSGQEGDLVPLPYCREPRVTAVGARRLGPYCHTLLTSKQENEEDKNIEIVLLSGSCTFDTN</sequence>
<dbReference type="EMBL" id="CM007649">
    <property type="protein sequence ID" value="ONM34709.1"/>
    <property type="molecule type" value="Genomic_DNA"/>
</dbReference>